<feature type="coiled-coil region" evidence="1">
    <location>
        <begin position="30"/>
        <end position="78"/>
    </location>
</feature>
<dbReference type="GeneID" id="92793658"/>
<dbReference type="HOGENOM" id="CLU_2478709_0_0_9"/>
<name>A8RCW7_9FIRM</name>
<comment type="caution">
    <text evidence="2">The sequence shown here is derived from an EMBL/GenBank/DDBJ whole genome shotgun (WGS) entry which is preliminary data.</text>
</comment>
<dbReference type="EMBL" id="ABAW02000021">
    <property type="protein sequence ID" value="EDP10923.1"/>
    <property type="molecule type" value="Genomic_DNA"/>
</dbReference>
<dbReference type="Gene3D" id="1.20.5.170">
    <property type="match status" value="1"/>
</dbReference>
<reference evidence="2 3" key="2">
    <citation type="submission" date="2007-09" db="EMBL/GenBank/DDBJ databases">
        <authorList>
            <person name="Fulton L."/>
            <person name="Clifton S."/>
            <person name="Fulton B."/>
            <person name="Xu J."/>
            <person name="Minx P."/>
            <person name="Pepin K.H."/>
            <person name="Johnson M."/>
            <person name="Thiruvilangam P."/>
            <person name="Bhonagiri V."/>
            <person name="Nash W.E."/>
            <person name="Mardis E.R."/>
            <person name="Wilson R.K."/>
        </authorList>
    </citation>
    <scope>NUCLEOTIDE SEQUENCE [LARGE SCALE GENOMIC DNA]</scope>
    <source>
        <strain evidence="2 3">DSM 3991</strain>
    </source>
</reference>
<dbReference type="STRING" id="428127.EUBDOL_01522"/>
<evidence type="ECO:0000256" key="1">
    <source>
        <dbReference type="SAM" id="Coils"/>
    </source>
</evidence>
<sequence>MLADIEKFIYNDKIYSKCNAADKEMIDTCLHGVRQQIETFKDAYKQAQEEIALLKRENKALSDDNEMKCDEIAKLKAENRELRGGRCQQLVN</sequence>
<dbReference type="Proteomes" id="UP000004090">
    <property type="component" value="Unassembled WGS sequence"/>
</dbReference>
<accession>A8RCW7</accession>
<protein>
    <submittedName>
        <fullName evidence="2">Uncharacterized protein</fullName>
    </submittedName>
</protein>
<evidence type="ECO:0000313" key="2">
    <source>
        <dbReference type="EMBL" id="EDP10923.1"/>
    </source>
</evidence>
<proteinExistence type="predicted"/>
<gene>
    <name evidence="2" type="ORF">EUBDOL_01522</name>
</gene>
<organism evidence="2 3">
    <name type="scientific">Amedibacillus dolichus DSM 3991</name>
    <dbReference type="NCBI Taxonomy" id="428127"/>
    <lineage>
        <taxon>Bacteria</taxon>
        <taxon>Bacillati</taxon>
        <taxon>Bacillota</taxon>
        <taxon>Erysipelotrichia</taxon>
        <taxon>Erysipelotrichales</taxon>
        <taxon>Erysipelotrichaceae</taxon>
        <taxon>Amedibacillus</taxon>
    </lineage>
</organism>
<evidence type="ECO:0000313" key="3">
    <source>
        <dbReference type="Proteomes" id="UP000004090"/>
    </source>
</evidence>
<reference evidence="2 3" key="1">
    <citation type="submission" date="2007-09" db="EMBL/GenBank/DDBJ databases">
        <title>Draft genome sequence of Eubacterium dolichum (DSM 3991).</title>
        <authorList>
            <person name="Sudarsanam P."/>
            <person name="Ley R."/>
            <person name="Guruge J."/>
            <person name="Turnbaugh P.J."/>
            <person name="Mahowald M."/>
            <person name="Liep D."/>
            <person name="Gordon J."/>
        </authorList>
    </citation>
    <scope>NUCLEOTIDE SEQUENCE [LARGE SCALE GENOMIC DNA]</scope>
    <source>
        <strain evidence="2 3">DSM 3991</strain>
    </source>
</reference>
<keyword evidence="1" id="KW-0175">Coiled coil</keyword>
<dbReference type="AlphaFoldDB" id="A8RCW7"/>
<dbReference type="RefSeq" id="WP_004800013.1">
    <property type="nucleotide sequence ID" value="NZ_DS483476.1"/>
</dbReference>